<dbReference type="EMBL" id="GBXM01038719">
    <property type="protein sequence ID" value="JAH69858.1"/>
    <property type="molecule type" value="Transcribed_RNA"/>
</dbReference>
<evidence type="ECO:0000313" key="1">
    <source>
        <dbReference type="EMBL" id="JAH69858.1"/>
    </source>
</evidence>
<proteinExistence type="predicted"/>
<protein>
    <submittedName>
        <fullName evidence="1">Uncharacterized protein</fullName>
    </submittedName>
</protein>
<reference evidence="1" key="2">
    <citation type="journal article" date="2015" name="Fish Shellfish Immunol.">
        <title>Early steps in the European eel (Anguilla anguilla)-Vibrio vulnificus interaction in the gills: Role of the RtxA13 toxin.</title>
        <authorList>
            <person name="Callol A."/>
            <person name="Pajuelo D."/>
            <person name="Ebbesson L."/>
            <person name="Teles M."/>
            <person name="MacKenzie S."/>
            <person name="Amaro C."/>
        </authorList>
    </citation>
    <scope>NUCLEOTIDE SEQUENCE</scope>
</reference>
<accession>A0A0E9UY18</accession>
<name>A0A0E9UY18_ANGAN</name>
<sequence length="50" mass="5604">MELLSFSLAALRKYISSCFIIPGYIPPVTLPKKKLWDSPRVPNLGEGKDL</sequence>
<organism evidence="1">
    <name type="scientific">Anguilla anguilla</name>
    <name type="common">European freshwater eel</name>
    <name type="synonym">Muraena anguilla</name>
    <dbReference type="NCBI Taxonomy" id="7936"/>
    <lineage>
        <taxon>Eukaryota</taxon>
        <taxon>Metazoa</taxon>
        <taxon>Chordata</taxon>
        <taxon>Craniata</taxon>
        <taxon>Vertebrata</taxon>
        <taxon>Euteleostomi</taxon>
        <taxon>Actinopterygii</taxon>
        <taxon>Neopterygii</taxon>
        <taxon>Teleostei</taxon>
        <taxon>Anguilliformes</taxon>
        <taxon>Anguillidae</taxon>
        <taxon>Anguilla</taxon>
    </lineage>
</organism>
<reference evidence="1" key="1">
    <citation type="submission" date="2014-11" db="EMBL/GenBank/DDBJ databases">
        <authorList>
            <person name="Amaro Gonzalez C."/>
        </authorList>
    </citation>
    <scope>NUCLEOTIDE SEQUENCE</scope>
</reference>
<dbReference type="AlphaFoldDB" id="A0A0E9UY18"/>